<reference evidence="1" key="1">
    <citation type="submission" date="2014-11" db="EMBL/GenBank/DDBJ databases">
        <authorList>
            <person name="Amaro Gonzalez C."/>
        </authorList>
    </citation>
    <scope>NUCLEOTIDE SEQUENCE</scope>
</reference>
<evidence type="ECO:0000313" key="1">
    <source>
        <dbReference type="EMBL" id="JAH78085.1"/>
    </source>
</evidence>
<proteinExistence type="predicted"/>
<dbReference type="AlphaFoldDB" id="A0A0E9VKY6"/>
<organism evidence="1">
    <name type="scientific">Anguilla anguilla</name>
    <name type="common">European freshwater eel</name>
    <name type="synonym">Muraena anguilla</name>
    <dbReference type="NCBI Taxonomy" id="7936"/>
    <lineage>
        <taxon>Eukaryota</taxon>
        <taxon>Metazoa</taxon>
        <taxon>Chordata</taxon>
        <taxon>Craniata</taxon>
        <taxon>Vertebrata</taxon>
        <taxon>Euteleostomi</taxon>
        <taxon>Actinopterygii</taxon>
        <taxon>Neopterygii</taxon>
        <taxon>Teleostei</taxon>
        <taxon>Anguilliformes</taxon>
        <taxon>Anguillidae</taxon>
        <taxon>Anguilla</taxon>
    </lineage>
</organism>
<protein>
    <submittedName>
        <fullName evidence="1">Uncharacterized protein</fullName>
    </submittedName>
</protein>
<name>A0A0E9VKY6_ANGAN</name>
<sequence length="28" mass="3373">MERKQLTVVNYRVCTDDLTRLETSFIQL</sequence>
<accession>A0A0E9VKY6</accession>
<reference evidence="1" key="2">
    <citation type="journal article" date="2015" name="Fish Shellfish Immunol.">
        <title>Early steps in the European eel (Anguilla anguilla)-Vibrio vulnificus interaction in the gills: Role of the RtxA13 toxin.</title>
        <authorList>
            <person name="Callol A."/>
            <person name="Pajuelo D."/>
            <person name="Ebbesson L."/>
            <person name="Teles M."/>
            <person name="MacKenzie S."/>
            <person name="Amaro C."/>
        </authorList>
    </citation>
    <scope>NUCLEOTIDE SEQUENCE</scope>
</reference>
<dbReference type="EMBL" id="GBXM01030492">
    <property type="protein sequence ID" value="JAH78085.1"/>
    <property type="molecule type" value="Transcribed_RNA"/>
</dbReference>